<dbReference type="InterPro" id="IPR047175">
    <property type="entry name" value="CotS-like"/>
</dbReference>
<dbReference type="GO" id="GO:0042601">
    <property type="term" value="C:endospore-forming forespore"/>
    <property type="evidence" value="ECO:0007669"/>
    <property type="project" value="TreeGrafter"/>
</dbReference>
<dbReference type="Gene3D" id="3.90.1200.10">
    <property type="match status" value="1"/>
</dbReference>
<keyword evidence="2" id="KW-0167">Capsid protein</keyword>
<evidence type="ECO:0000259" key="1">
    <source>
        <dbReference type="Pfam" id="PF01636"/>
    </source>
</evidence>
<dbReference type="Pfam" id="PF01636">
    <property type="entry name" value="APH"/>
    <property type="match status" value="1"/>
</dbReference>
<dbReference type="AlphaFoldDB" id="A0A174EVF8"/>
<dbReference type="EMBL" id="CYZN01000019">
    <property type="protein sequence ID" value="CUO40536.1"/>
    <property type="molecule type" value="Genomic_DNA"/>
</dbReference>
<accession>A0A174EVF8</accession>
<sequence length="332" mass="40292">MSLYDYGLGTLAQYELTADRSARTRGALLCYTAQGLLILREFHGSEKKLEKQQELLMKLQENGINTDYFLRNNQESLVSKDKTEQRFTLQHWYEGKECDTKSREDILKSVRTLARLHILMKMEPVEEYRERSLREEYLRHNQELRKIRKFIRNKGASNVFEKNYLASVEQFLERAQYAVKLLDETDYDDLRERAWREGQVCHGEYNQHNILMLKGDHFGTAVTNFGHWSFDIQIADLYRFMRKILEKYNWNLELAGEMLREYHKIRPISAEEWKNLRVRFTYPEKYWKLANYYYSHKKVWISEKNVEKLQNLIRQREIWENFAEECFRDYPQ</sequence>
<name>A0A174EVF8_9FIRM</name>
<organism evidence="2 3">
    <name type="scientific">Blautia wexlerae</name>
    <dbReference type="NCBI Taxonomy" id="418240"/>
    <lineage>
        <taxon>Bacteria</taxon>
        <taxon>Bacillati</taxon>
        <taxon>Bacillota</taxon>
        <taxon>Clostridia</taxon>
        <taxon>Lachnospirales</taxon>
        <taxon>Lachnospiraceae</taxon>
        <taxon>Blautia</taxon>
    </lineage>
</organism>
<reference evidence="2 3" key="1">
    <citation type="submission" date="2015-09" db="EMBL/GenBank/DDBJ databases">
        <authorList>
            <consortium name="Pathogen Informatics"/>
        </authorList>
    </citation>
    <scope>NUCLEOTIDE SEQUENCE [LARGE SCALE GENOMIC DNA]</scope>
    <source>
        <strain evidence="2 3">2789STDY5834863</strain>
    </source>
</reference>
<feature type="domain" description="Aminoglycoside phosphotransferase" evidence="1">
    <location>
        <begin position="35"/>
        <end position="241"/>
    </location>
</feature>
<proteinExistence type="predicted"/>
<dbReference type="Proteomes" id="UP000095431">
    <property type="component" value="Unassembled WGS sequence"/>
</dbReference>
<protein>
    <submittedName>
        <fullName evidence="2">Coat protein 40 kDa component 2</fullName>
    </submittedName>
</protein>
<dbReference type="InterPro" id="IPR011009">
    <property type="entry name" value="Kinase-like_dom_sf"/>
</dbReference>
<dbReference type="PANTHER" id="PTHR39179">
    <property type="entry name" value="SPORE COAT PROTEIN I"/>
    <property type="match status" value="1"/>
</dbReference>
<evidence type="ECO:0000313" key="3">
    <source>
        <dbReference type="Proteomes" id="UP000095431"/>
    </source>
</evidence>
<dbReference type="PANTHER" id="PTHR39179:SF3">
    <property type="entry name" value="COTS-RELATED PROTEIN"/>
    <property type="match status" value="1"/>
</dbReference>
<keyword evidence="2" id="KW-0946">Virion</keyword>
<dbReference type="SUPFAM" id="SSF56112">
    <property type="entry name" value="Protein kinase-like (PK-like)"/>
    <property type="match status" value="1"/>
</dbReference>
<evidence type="ECO:0000313" key="2">
    <source>
        <dbReference type="EMBL" id="CUO40536.1"/>
    </source>
</evidence>
<dbReference type="RefSeq" id="WP_167343393.1">
    <property type="nucleotide sequence ID" value="NZ_BTHH01000021.1"/>
</dbReference>
<gene>
    <name evidence="2" type="primary">cotS</name>
    <name evidence="2" type="ORF">ERS852478_02710</name>
</gene>
<dbReference type="eggNOG" id="COG2334">
    <property type="taxonomic scope" value="Bacteria"/>
</dbReference>
<dbReference type="InterPro" id="IPR002575">
    <property type="entry name" value="Aminoglycoside_PTrfase"/>
</dbReference>